<feature type="transmembrane region" description="Helical" evidence="3">
    <location>
        <begin position="416"/>
        <end position="434"/>
    </location>
</feature>
<evidence type="ECO:0000259" key="4">
    <source>
        <dbReference type="PROSITE" id="PS50076"/>
    </source>
</evidence>
<keyword evidence="3" id="KW-0812">Transmembrane</keyword>
<feature type="region of interest" description="Disordered" evidence="2">
    <location>
        <begin position="49"/>
        <end position="95"/>
    </location>
</feature>
<dbReference type="STRING" id="445710.ATSB10_15710"/>
<feature type="transmembrane region" description="Helical" evidence="3">
    <location>
        <begin position="356"/>
        <end position="379"/>
    </location>
</feature>
<reference evidence="5 6" key="1">
    <citation type="submission" date="2016-02" db="EMBL/GenBank/DDBJ databases">
        <title>Complete genome sequencing and analysis of ATSB10, Dyella thiooxydans isolated from rhizosphere soil of sunflower (Helianthus annuus L.).</title>
        <authorList>
            <person name="Lee Y."/>
            <person name="Hwangbo K."/>
            <person name="Chung H."/>
            <person name="Yoo J."/>
            <person name="Kim K.Y."/>
            <person name="Sa T.M."/>
            <person name="Um Y."/>
            <person name="Madhaiyan M."/>
        </authorList>
    </citation>
    <scope>NUCLEOTIDE SEQUENCE [LARGE SCALE GENOMIC DNA]</scope>
    <source>
        <strain evidence="5 6">ATSB10</strain>
    </source>
</reference>
<feature type="compositionally biased region" description="Pro residues" evidence="2">
    <location>
        <begin position="86"/>
        <end position="95"/>
    </location>
</feature>
<feature type="transmembrane region" description="Helical" evidence="3">
    <location>
        <begin position="293"/>
        <end position="312"/>
    </location>
</feature>
<feature type="domain" description="J" evidence="4">
    <location>
        <begin position="2"/>
        <end position="53"/>
    </location>
</feature>
<accession>A0A169GS75</accession>
<dbReference type="CDD" id="cd06257">
    <property type="entry name" value="DnaJ"/>
    <property type="match status" value="1"/>
</dbReference>
<feature type="transmembrane region" description="Helical" evidence="3">
    <location>
        <begin position="318"/>
        <end position="344"/>
    </location>
</feature>
<feature type="compositionally biased region" description="Pro residues" evidence="2">
    <location>
        <begin position="57"/>
        <end position="73"/>
    </location>
</feature>
<proteinExistence type="predicted"/>
<keyword evidence="3" id="KW-1133">Transmembrane helix</keyword>
<dbReference type="KEGG" id="dtx:ATSB10_15710"/>
<dbReference type="RefSeq" id="WP_063671799.1">
    <property type="nucleotide sequence ID" value="NZ_CP014841.1"/>
</dbReference>
<dbReference type="InterPro" id="IPR036869">
    <property type="entry name" value="J_dom_sf"/>
</dbReference>
<dbReference type="SUPFAM" id="SSF46565">
    <property type="entry name" value="Chaperone J-domain"/>
    <property type="match status" value="1"/>
</dbReference>
<sequence length="469" mass="50808">MWPYSELGIEPTADERAIKRAYAVKLKQNRPDENPEGFQRLHEAYQAALQRCRGHAPAPPAAAPPAAPRPLPSPVVAAPSASQPASSPPSTPAPAPVTFDASAFLREAVARADANEPAALRKWLESHQALWSLSLKTRVGQHWLSFVHQAAPPMPDGCFDEMLAFFRLDHAGAVPDPLLVAQRRQRMHMAWHLAPARRNALAGLLGARSVSARKQITRSLRWLQQPFRWPVALWRSLLPQNLRSMNNLILRLAGQPPVELPPPVDPRQQAFWLQAAHSGLFSRVGAAIVGARVAGTLLLGLLLGLAFGAFAGMQGGQFAWGMVGLLEVIAGGFCGVALAVMAWSELTGWQRRPMPLKGAVGWLHFALVPLLAIGALIVVDATDSPMAGWMLTVPALWLALARVLHGRQVSASLRPWLRLGIFLIYPVASLVASAVQVPVIMGNSLAGAALLAWAIDAWRRVPRRQRALA</sequence>
<organism evidence="5 6">
    <name type="scientific">Dyella thiooxydans</name>
    <dbReference type="NCBI Taxonomy" id="445710"/>
    <lineage>
        <taxon>Bacteria</taxon>
        <taxon>Pseudomonadati</taxon>
        <taxon>Pseudomonadota</taxon>
        <taxon>Gammaproteobacteria</taxon>
        <taxon>Lysobacterales</taxon>
        <taxon>Rhodanobacteraceae</taxon>
        <taxon>Dyella</taxon>
    </lineage>
</organism>
<evidence type="ECO:0000313" key="6">
    <source>
        <dbReference type="Proteomes" id="UP000077255"/>
    </source>
</evidence>
<dbReference type="InterPro" id="IPR001623">
    <property type="entry name" value="DnaJ_domain"/>
</dbReference>
<evidence type="ECO:0000256" key="2">
    <source>
        <dbReference type="SAM" id="MobiDB-lite"/>
    </source>
</evidence>
<feature type="transmembrane region" description="Helical" evidence="3">
    <location>
        <begin position="385"/>
        <end position="404"/>
    </location>
</feature>
<dbReference type="OrthoDB" id="5524449at2"/>
<protein>
    <recommendedName>
        <fullName evidence="4">J domain-containing protein</fullName>
    </recommendedName>
</protein>
<dbReference type="Gene3D" id="1.10.287.110">
    <property type="entry name" value="DnaJ domain"/>
    <property type="match status" value="1"/>
</dbReference>
<keyword evidence="6" id="KW-1185">Reference proteome</keyword>
<keyword evidence="3" id="KW-0472">Membrane</keyword>
<feature type="compositionally biased region" description="Low complexity" evidence="2">
    <location>
        <begin position="74"/>
        <end position="85"/>
    </location>
</feature>
<dbReference type="EMBL" id="CP014841">
    <property type="protein sequence ID" value="AND69025.1"/>
    <property type="molecule type" value="Genomic_DNA"/>
</dbReference>
<dbReference type="AlphaFoldDB" id="A0A169GS75"/>
<dbReference type="Proteomes" id="UP000077255">
    <property type="component" value="Chromosome"/>
</dbReference>
<evidence type="ECO:0000313" key="5">
    <source>
        <dbReference type="EMBL" id="AND69025.1"/>
    </source>
</evidence>
<gene>
    <name evidence="5" type="ORF">ATSB10_15710</name>
</gene>
<name>A0A169GS75_9GAMM</name>
<evidence type="ECO:0000256" key="3">
    <source>
        <dbReference type="SAM" id="Phobius"/>
    </source>
</evidence>
<dbReference type="PATRIC" id="fig|445710.3.peg.1568"/>
<evidence type="ECO:0000256" key="1">
    <source>
        <dbReference type="ARBA" id="ARBA00023186"/>
    </source>
</evidence>
<keyword evidence="1" id="KW-0143">Chaperone</keyword>
<dbReference type="PROSITE" id="PS50076">
    <property type="entry name" value="DNAJ_2"/>
    <property type="match status" value="1"/>
</dbReference>